<dbReference type="SMART" id="SM00382">
    <property type="entry name" value="AAA"/>
    <property type="match status" value="1"/>
</dbReference>
<dbReference type="Gene3D" id="3.40.50.300">
    <property type="entry name" value="P-loop containing nucleotide triphosphate hydrolases"/>
    <property type="match status" value="2"/>
</dbReference>
<dbReference type="EMBL" id="CP121270">
    <property type="protein sequence ID" value="WFP26854.1"/>
    <property type="molecule type" value="Genomic_DNA"/>
</dbReference>
<evidence type="ECO:0000256" key="1">
    <source>
        <dbReference type="ARBA" id="ARBA00022741"/>
    </source>
</evidence>
<organism evidence="8 9">
    <name type="scientific">Gordonia hongkongensis</name>
    <dbReference type="NCBI Taxonomy" id="1701090"/>
    <lineage>
        <taxon>Bacteria</taxon>
        <taxon>Bacillati</taxon>
        <taxon>Actinomycetota</taxon>
        <taxon>Actinomycetes</taxon>
        <taxon>Mycobacteriales</taxon>
        <taxon>Gordoniaceae</taxon>
        <taxon>Gordonia</taxon>
    </lineage>
</organism>
<dbReference type="Pfam" id="PF00270">
    <property type="entry name" value="DEAD"/>
    <property type="match status" value="1"/>
</dbReference>
<keyword evidence="4" id="KW-0067">ATP-binding</keyword>
<dbReference type="EC" id="3.6.4.13" evidence="8"/>
<dbReference type="GO" id="GO:0003723">
    <property type="term" value="F:RNA binding"/>
    <property type="evidence" value="ECO:0007669"/>
    <property type="project" value="TreeGrafter"/>
</dbReference>
<dbReference type="SMART" id="SM00847">
    <property type="entry name" value="HA2"/>
    <property type="match status" value="1"/>
</dbReference>
<dbReference type="PANTHER" id="PTHR18934:SF99">
    <property type="entry name" value="ATP-DEPENDENT RNA HELICASE DHX37-RELATED"/>
    <property type="match status" value="1"/>
</dbReference>
<feature type="region of interest" description="Disordered" evidence="5">
    <location>
        <begin position="1"/>
        <end position="24"/>
    </location>
</feature>
<dbReference type="InterPro" id="IPR011545">
    <property type="entry name" value="DEAD/DEAH_box_helicase_dom"/>
</dbReference>
<dbReference type="GO" id="GO:0016787">
    <property type="term" value="F:hydrolase activity"/>
    <property type="evidence" value="ECO:0007669"/>
    <property type="project" value="UniProtKB-KW"/>
</dbReference>
<dbReference type="SMART" id="SM00490">
    <property type="entry name" value="HELICc"/>
    <property type="match status" value="1"/>
</dbReference>
<dbReference type="GO" id="GO:0003724">
    <property type="term" value="F:RNA helicase activity"/>
    <property type="evidence" value="ECO:0007669"/>
    <property type="project" value="UniProtKB-EC"/>
</dbReference>
<dbReference type="PANTHER" id="PTHR18934">
    <property type="entry name" value="ATP-DEPENDENT RNA HELICASE"/>
    <property type="match status" value="1"/>
</dbReference>
<dbReference type="InterPro" id="IPR011709">
    <property type="entry name" value="DEAD-box_helicase_OB_fold"/>
</dbReference>
<dbReference type="SMART" id="SM00487">
    <property type="entry name" value="DEXDc"/>
    <property type="match status" value="1"/>
</dbReference>
<keyword evidence="2 8" id="KW-0378">Hydrolase</keyword>
<feature type="region of interest" description="Disordered" evidence="5">
    <location>
        <begin position="860"/>
        <end position="879"/>
    </location>
</feature>
<dbReference type="RefSeq" id="WP_165630169.1">
    <property type="nucleotide sequence ID" value="NZ_CP121270.1"/>
</dbReference>
<dbReference type="InterPro" id="IPR007502">
    <property type="entry name" value="Helicase-assoc_dom"/>
</dbReference>
<dbReference type="InterPro" id="IPR010222">
    <property type="entry name" value="RNA_helicase_HrpA"/>
</dbReference>
<dbReference type="InterPro" id="IPR014001">
    <property type="entry name" value="Helicase_ATP-bd"/>
</dbReference>
<dbReference type="SUPFAM" id="SSF52540">
    <property type="entry name" value="P-loop containing nucleoside triphosphate hydrolases"/>
    <property type="match status" value="1"/>
</dbReference>
<evidence type="ECO:0000259" key="7">
    <source>
        <dbReference type="PROSITE" id="PS51194"/>
    </source>
</evidence>
<keyword evidence="3 8" id="KW-0347">Helicase</keyword>
<proteinExistence type="predicted"/>
<feature type="domain" description="Helicase C-terminal" evidence="7">
    <location>
        <begin position="303"/>
        <end position="474"/>
    </location>
</feature>
<dbReference type="InterPro" id="IPR001650">
    <property type="entry name" value="Helicase_C-like"/>
</dbReference>
<accession>A0AAX3TCV8</accession>
<evidence type="ECO:0000256" key="4">
    <source>
        <dbReference type="ARBA" id="ARBA00022840"/>
    </source>
</evidence>
<reference evidence="8" key="1">
    <citation type="submission" date="2023-04" db="EMBL/GenBank/DDBJ databases">
        <title>Complete genome sequence of a phthalic acid esters degrading bacterial strain.</title>
        <authorList>
            <person name="Weng L."/>
            <person name="Jia Y."/>
            <person name="Ren L."/>
        </authorList>
    </citation>
    <scope>NUCLEOTIDE SEQUENCE</scope>
    <source>
        <strain evidence="8">RL-LY01</strain>
    </source>
</reference>
<dbReference type="NCBIfam" id="NF008348">
    <property type="entry name" value="PRK11131.1"/>
    <property type="match status" value="1"/>
</dbReference>
<sequence length="1328" mass="146908">MSAPSSSPDPSPSPPDTAASDIPRSDLLRALDDVGLVDADRLRRRIDRLAARPDAAKWRQLVADVDKARARLDRRRATVPIMRFPDELPVSAARDEIAEAIRNHQVVVVAGETGSGKTTQLPKICLELGRGIRGSIGHTQPRRIAASSVAKRIADETDTELGDAVGYSVRFTDRSGADTLVRVMTDGILLREIATDPMLRRYDTLIIDEAHERSLNIDFILGYLRRLLPRRPDLKVIITSATIEPARFARHFSTPKTSVPVIEVSGRTYPVEIRYRPLSLQERPDDGDDAGGGEHADLDQIQGIDAAVDELWAGGRGDILVFLPTERDIRETAEALRRRTGGSKGPGAEIVPLYARLSIAEQQKVFSPSDGRRIVLATNVAETSVTVPGIRYVIDTGTARISRYSTRTKVNRLPIEPVSQASARQRAGRCGRVAPGVCIRLYSENDFDSRPAFTDPEILRTNLAAVILQMTSLKLGEIAEFPFVQPPDDRAIRDGMGVLTELGAITVPREGGPPRLTPIGRSMSRIPVDPRVARMLIAGHELGCLDHLLVIAAAMSLPDPRERPAEHREAADAQHRRFVVPQSDFLSYVELWRYLGEQRKELSGSRFRRMCEREYLHFLRIREWQDLHRQLTEIVKDLDWSVAPTELDADAVHRSILSGLLSNIAARNTEGREFTGARNTTLMIFPASPLAKKPPAFIMAAEVLETSRLFAHTVAGIDPLWAEKLAGDLVKRTHSEPHWSAKRGAAMAYERVTLYGVPLVARRRVDYGPIDPVVSRELFIRHALVEGDWRTQHAFFDRNRKLLEAASDVENRTRTRGLVITEDQLFEFYDQRLPSDVTSARHFDTWWKKARRAEPDLLDLRPEDVTGGTDVAPTDYPGAWQQGDTRLELRYRFEPGAPDDGVTVVIPQALLPHVRPAGFDWSVPGMRAELATALVKSLPKQLRKSMSPAQRFAELALGRLTPRKEPLTTGLARELSAITGMRVTAGDFDTDRVPPHLRMHFAVADDSGRIVARADSLPELQQTGTPAAPKTVSRNLYKTWTADGIGSLAEQTTVDVAGQRLTRYPTIDVVSDAKGHARGVVVVDAASPETRDRLLRRGIVALLDLAIPPLHKRIAGSLSPVERLALSQSPYSTTEALLADCTRRAIRDTVADIDDAELAAVRSPQSFSALLERIRPRVAAAAPDYFSLAVAALERMSPLRAAIDRHAGSLAADDVAEQVAHLVFDGFVAATARRHLENLPRYLDGAQARLEALPASAARDQAGVAAVDRVVERWAQRLEQVPEHRRAVVDDEAQWLVEELRVGLFAQRLGTAFPVSEKRVLRALDRLG</sequence>
<dbReference type="Pfam" id="PF07717">
    <property type="entry name" value="OB_NTP_bind"/>
    <property type="match status" value="1"/>
</dbReference>
<evidence type="ECO:0000313" key="8">
    <source>
        <dbReference type="EMBL" id="WFP26854.1"/>
    </source>
</evidence>
<name>A0AAX3TCV8_9ACTN</name>
<dbReference type="NCBIfam" id="TIGR01967">
    <property type="entry name" value="DEAH_box_HrpA"/>
    <property type="match status" value="1"/>
</dbReference>
<dbReference type="InterPro" id="IPR027417">
    <property type="entry name" value="P-loop_NTPase"/>
</dbReference>
<evidence type="ECO:0000313" key="9">
    <source>
        <dbReference type="Proteomes" id="UP001213504"/>
    </source>
</evidence>
<evidence type="ECO:0000256" key="5">
    <source>
        <dbReference type="SAM" id="MobiDB-lite"/>
    </source>
</evidence>
<dbReference type="PROSITE" id="PS51192">
    <property type="entry name" value="HELICASE_ATP_BIND_1"/>
    <property type="match status" value="1"/>
</dbReference>
<dbReference type="Pfam" id="PF21010">
    <property type="entry name" value="HA2_C"/>
    <property type="match status" value="1"/>
</dbReference>
<dbReference type="CDD" id="cd18791">
    <property type="entry name" value="SF2_C_RHA"/>
    <property type="match status" value="1"/>
</dbReference>
<dbReference type="InterPro" id="IPR003593">
    <property type="entry name" value="AAA+_ATPase"/>
</dbReference>
<dbReference type="Pfam" id="PF00271">
    <property type="entry name" value="Helicase_C"/>
    <property type="match status" value="1"/>
</dbReference>
<feature type="domain" description="Helicase ATP-binding" evidence="6">
    <location>
        <begin position="98"/>
        <end position="261"/>
    </location>
</feature>
<protein>
    <submittedName>
        <fullName evidence="8">ATP-dependent RNA helicase HrpA</fullName>
        <ecNumber evidence="8">3.6.4.13</ecNumber>
    </submittedName>
</protein>
<keyword evidence="1" id="KW-0547">Nucleotide-binding</keyword>
<dbReference type="Gene3D" id="1.20.120.1080">
    <property type="match status" value="1"/>
</dbReference>
<evidence type="ECO:0000256" key="2">
    <source>
        <dbReference type="ARBA" id="ARBA00022801"/>
    </source>
</evidence>
<dbReference type="PROSITE" id="PS51194">
    <property type="entry name" value="HELICASE_CTER"/>
    <property type="match status" value="1"/>
</dbReference>
<dbReference type="FunFam" id="1.20.120.1080:FF:000005">
    <property type="entry name" value="ATP-dependent helicase HrpA"/>
    <property type="match status" value="1"/>
</dbReference>
<evidence type="ECO:0000256" key="3">
    <source>
        <dbReference type="ARBA" id="ARBA00022806"/>
    </source>
</evidence>
<dbReference type="GO" id="GO:0005524">
    <property type="term" value="F:ATP binding"/>
    <property type="evidence" value="ECO:0007669"/>
    <property type="project" value="UniProtKB-KW"/>
</dbReference>
<gene>
    <name evidence="8" type="primary">hrpA</name>
    <name evidence="8" type="ORF">P9A14_10390</name>
</gene>
<evidence type="ECO:0000259" key="6">
    <source>
        <dbReference type="PROSITE" id="PS51192"/>
    </source>
</evidence>
<dbReference type="Pfam" id="PF11898">
    <property type="entry name" value="DUF3418"/>
    <property type="match status" value="1"/>
</dbReference>
<dbReference type="InterPro" id="IPR024590">
    <property type="entry name" value="HrpA_C"/>
</dbReference>
<dbReference type="Proteomes" id="UP001213504">
    <property type="component" value="Chromosome"/>
</dbReference>